<evidence type="ECO:0000256" key="1">
    <source>
        <dbReference type="SAM" id="Phobius"/>
    </source>
</evidence>
<keyword evidence="1" id="KW-0472">Membrane</keyword>
<organism evidence="2 3">
    <name type="scientific">Leptidea sinapis</name>
    <dbReference type="NCBI Taxonomy" id="189913"/>
    <lineage>
        <taxon>Eukaryota</taxon>
        <taxon>Metazoa</taxon>
        <taxon>Ecdysozoa</taxon>
        <taxon>Arthropoda</taxon>
        <taxon>Hexapoda</taxon>
        <taxon>Insecta</taxon>
        <taxon>Pterygota</taxon>
        <taxon>Neoptera</taxon>
        <taxon>Endopterygota</taxon>
        <taxon>Lepidoptera</taxon>
        <taxon>Glossata</taxon>
        <taxon>Ditrysia</taxon>
        <taxon>Papilionoidea</taxon>
        <taxon>Pieridae</taxon>
        <taxon>Dismorphiinae</taxon>
        <taxon>Leptidea</taxon>
    </lineage>
</organism>
<keyword evidence="1" id="KW-1133">Transmembrane helix</keyword>
<gene>
    <name evidence="2" type="ORF">LSINAPIS_LOCUS6985</name>
</gene>
<evidence type="ECO:0000313" key="3">
    <source>
        <dbReference type="Proteomes" id="UP000324832"/>
    </source>
</evidence>
<name>A0A5E4QDS0_9NEOP</name>
<sequence length="89" mass="10417">MRLGRRAHTTHLCNTQNPTTHKCLPACYHILCKYNRQGAVDVIALIRDDLLALCQRLLFLILRFFLPLHASLLFWHSRPDSYLRRGTQC</sequence>
<keyword evidence="3" id="KW-1185">Reference proteome</keyword>
<keyword evidence="1" id="KW-0812">Transmembrane</keyword>
<reference evidence="2 3" key="1">
    <citation type="submission" date="2017-07" db="EMBL/GenBank/DDBJ databases">
        <authorList>
            <person name="Talla V."/>
            <person name="Backstrom N."/>
        </authorList>
    </citation>
    <scope>NUCLEOTIDE SEQUENCE [LARGE SCALE GENOMIC DNA]</scope>
</reference>
<dbReference type="EMBL" id="FZQP02002226">
    <property type="protein sequence ID" value="VVC95218.1"/>
    <property type="molecule type" value="Genomic_DNA"/>
</dbReference>
<feature type="transmembrane region" description="Helical" evidence="1">
    <location>
        <begin position="57"/>
        <end position="75"/>
    </location>
</feature>
<accession>A0A5E4QDS0</accession>
<evidence type="ECO:0000313" key="2">
    <source>
        <dbReference type="EMBL" id="VVC95218.1"/>
    </source>
</evidence>
<dbReference type="Proteomes" id="UP000324832">
    <property type="component" value="Unassembled WGS sequence"/>
</dbReference>
<dbReference type="AlphaFoldDB" id="A0A5E4QDS0"/>
<proteinExistence type="predicted"/>
<protein>
    <submittedName>
        <fullName evidence="2">Uncharacterized protein</fullName>
    </submittedName>
</protein>